<gene>
    <name evidence="3" type="ORF">UCRPA7_3903</name>
</gene>
<evidence type="ECO:0000256" key="2">
    <source>
        <dbReference type="SAM" id="SignalP"/>
    </source>
</evidence>
<keyword evidence="2" id="KW-0732">Signal</keyword>
<feature type="compositionally biased region" description="Acidic residues" evidence="1">
    <location>
        <begin position="39"/>
        <end position="58"/>
    </location>
</feature>
<protein>
    <submittedName>
        <fullName evidence="3">Uncharacterized protein</fullName>
    </submittedName>
</protein>
<accession>R8BMP7</accession>
<feature type="signal peptide" evidence="2">
    <location>
        <begin position="1"/>
        <end position="26"/>
    </location>
</feature>
<evidence type="ECO:0000313" key="3">
    <source>
        <dbReference type="EMBL" id="EOO00607.1"/>
    </source>
</evidence>
<feature type="region of interest" description="Disordered" evidence="1">
    <location>
        <begin position="25"/>
        <end position="81"/>
    </location>
</feature>
<dbReference type="AlphaFoldDB" id="R8BMP7"/>
<keyword evidence="4" id="KW-1185">Reference proteome</keyword>
<evidence type="ECO:0000313" key="4">
    <source>
        <dbReference type="Proteomes" id="UP000014074"/>
    </source>
</evidence>
<organism evidence="3 4">
    <name type="scientific">Phaeoacremonium minimum (strain UCR-PA7)</name>
    <name type="common">Esca disease fungus</name>
    <name type="synonym">Togninia minima</name>
    <dbReference type="NCBI Taxonomy" id="1286976"/>
    <lineage>
        <taxon>Eukaryota</taxon>
        <taxon>Fungi</taxon>
        <taxon>Dikarya</taxon>
        <taxon>Ascomycota</taxon>
        <taxon>Pezizomycotina</taxon>
        <taxon>Sordariomycetes</taxon>
        <taxon>Sordariomycetidae</taxon>
        <taxon>Togniniales</taxon>
        <taxon>Togniniaceae</taxon>
        <taxon>Phaeoacremonium</taxon>
    </lineage>
</organism>
<dbReference type="RefSeq" id="XP_007914662.1">
    <property type="nucleotide sequence ID" value="XM_007916471.1"/>
</dbReference>
<dbReference type="EMBL" id="KB933064">
    <property type="protein sequence ID" value="EOO00607.1"/>
    <property type="molecule type" value="Genomic_DNA"/>
</dbReference>
<reference evidence="4" key="1">
    <citation type="journal article" date="2013" name="Genome Announc.">
        <title>Draft genome sequence of the ascomycete Phaeoacremonium aleophilum strain UCR-PA7, a causal agent of the esca disease complex in grapevines.</title>
        <authorList>
            <person name="Blanco-Ulate B."/>
            <person name="Rolshausen P."/>
            <person name="Cantu D."/>
        </authorList>
    </citation>
    <scope>NUCLEOTIDE SEQUENCE [LARGE SCALE GENOMIC DNA]</scope>
    <source>
        <strain evidence="4">UCR-PA7</strain>
    </source>
</reference>
<feature type="chain" id="PRO_5004452783" evidence="2">
    <location>
        <begin position="27"/>
        <end position="430"/>
    </location>
</feature>
<proteinExistence type="predicted"/>
<dbReference type="GeneID" id="19324299"/>
<dbReference type="HOGENOM" id="CLU_638071_0_0_1"/>
<dbReference type="KEGG" id="tmn:UCRPA7_3903"/>
<dbReference type="Proteomes" id="UP000014074">
    <property type="component" value="Unassembled WGS sequence"/>
</dbReference>
<sequence length="430" mass="45932">MGSDLSPNLQHVLILIVALINHATNSGSGSGSSSSSSSSDEEEEEAGSGNGDDGDDDGDRGRGRDDGGSAAMMRKAKMRVERSVTAGTGSITTIDAILKELEYSRLQTMTLGELREGAFFRGLGRDANRRLQLHIHSVDSTNVDTSPLLLEVAPPHDYDPEACRIAFTIDTAESVLHAATASAVAADVILPRVRELLLLDDNRLANLAASVLGLRHHNGDDDGGDDDHVSVSPSVAEKLICAANAVDGYNWLPPFIIEIGFSTPMDSITAKKYLTSNAGQVCAVLLLNIEYSSLQQRLLAPPGHAPPAISLHLFRLATSCTEWGVAHPADDVDVRAAARAGRHLRLYLSDFHRSLPCSPLEIPYRALQAVVDEALTQQARADRWTEGPAAGRPAVDLMGGRKRSSAVVVQEEVVEDGPEPARMVVSIFGR</sequence>
<evidence type="ECO:0000256" key="1">
    <source>
        <dbReference type="SAM" id="MobiDB-lite"/>
    </source>
</evidence>
<name>R8BMP7_PHAM7</name>